<name>A0A7T3ABQ7_SPHPI</name>
<evidence type="ECO:0000313" key="2">
    <source>
        <dbReference type="Proteomes" id="UP000594836"/>
    </source>
</evidence>
<evidence type="ECO:0000313" key="1">
    <source>
        <dbReference type="EMBL" id="QPT09686.1"/>
    </source>
</evidence>
<gene>
    <name evidence="1" type="ORF">I6G38_05370</name>
</gene>
<protein>
    <submittedName>
        <fullName evidence="1">Uncharacterized protein</fullName>
    </submittedName>
</protein>
<dbReference type="Proteomes" id="UP000594836">
    <property type="component" value="Chromosome"/>
</dbReference>
<sequence length="60" mass="6237">MIAVALPAAPAVRGYRPLYQAGSICPACGSTSWHIGRHSAECARCATALPFAPVAEVRRG</sequence>
<organism evidence="1 2">
    <name type="scientific">Sphingomonas paucimobilis</name>
    <name type="common">Pseudomonas paucimobilis</name>
    <dbReference type="NCBI Taxonomy" id="13689"/>
    <lineage>
        <taxon>Bacteria</taxon>
        <taxon>Pseudomonadati</taxon>
        <taxon>Pseudomonadota</taxon>
        <taxon>Alphaproteobacteria</taxon>
        <taxon>Sphingomonadales</taxon>
        <taxon>Sphingomonadaceae</taxon>
        <taxon>Sphingomonas</taxon>
    </lineage>
</organism>
<dbReference type="AlphaFoldDB" id="A0A7T3ABQ7"/>
<reference evidence="1 2" key="1">
    <citation type="submission" date="2020-12" db="EMBL/GenBank/DDBJ databases">
        <title>FDA dAtabase for Regulatory Grade micrObial Sequences (FDA-ARGOS): Supporting development and validation of Infectious Disease Dx tests.</title>
        <authorList>
            <person name="Sproer C."/>
            <person name="Gronow S."/>
            <person name="Severitt S."/>
            <person name="Schroder I."/>
            <person name="Tallon L."/>
            <person name="Sadzewicz L."/>
            <person name="Zhao X."/>
            <person name="Boylan J."/>
            <person name="Ott S."/>
            <person name="Bowen H."/>
            <person name="Vavikolanu K."/>
            <person name="Mehta A."/>
            <person name="Aluvathingal J."/>
            <person name="Nadendla S."/>
            <person name="Lowell S."/>
            <person name="Myers T."/>
            <person name="Yan Y."/>
            <person name="Sichtig H."/>
        </authorList>
    </citation>
    <scope>NUCLEOTIDE SEQUENCE [LARGE SCALE GENOMIC DNA]</scope>
    <source>
        <strain evidence="1 2">FDAARGOS_881</strain>
    </source>
</reference>
<dbReference type="EMBL" id="CP065713">
    <property type="protein sequence ID" value="QPT09686.1"/>
    <property type="molecule type" value="Genomic_DNA"/>
</dbReference>
<accession>A0A7T3ABQ7</accession>
<proteinExistence type="predicted"/>